<evidence type="ECO:0000313" key="4">
    <source>
        <dbReference type="EMBL" id="TWJ32826.1"/>
    </source>
</evidence>
<dbReference type="PANTHER" id="PTHR30093:SF47">
    <property type="entry name" value="TYPE IV PILUS NON-CORE MINOR PILIN PILE"/>
    <property type="match status" value="1"/>
</dbReference>
<dbReference type="InterPro" id="IPR000983">
    <property type="entry name" value="Bac_GSPG_pilin"/>
</dbReference>
<gene>
    <name evidence="4" type="ORF">JN12_00803</name>
</gene>
<feature type="transmembrane region" description="Helical" evidence="2">
    <location>
        <begin position="23"/>
        <end position="46"/>
    </location>
</feature>
<accession>A0A562WRQ5</accession>
<keyword evidence="5" id="KW-1185">Reference proteome</keyword>
<evidence type="ECO:0000259" key="3">
    <source>
        <dbReference type="Pfam" id="PF08334"/>
    </source>
</evidence>
<sequence>MKTLRVAITNDGMRAFKRDRRGFTLIESIVAVAILGILASIAVPAYNLYLKRAKISHAIAEIQMLSTAINAYRNDHNRYPATLNDLGNDYGTLTDPWQHPYQYLNIADGDIKGKGSLRKDKFLNPLNTDYDLYSMGEDGQSKPNLNAPVSQDDIIRAANGGFIGIASDF</sequence>
<protein>
    <submittedName>
        <fullName evidence="4">General secretion pathway protein G</fullName>
    </submittedName>
</protein>
<evidence type="ECO:0000256" key="1">
    <source>
        <dbReference type="ARBA" id="ARBA00022481"/>
    </source>
</evidence>
<dbReference type="Pfam" id="PF08334">
    <property type="entry name" value="T2SSG"/>
    <property type="match status" value="1"/>
</dbReference>
<evidence type="ECO:0000256" key="2">
    <source>
        <dbReference type="SAM" id="Phobius"/>
    </source>
</evidence>
<dbReference type="EMBL" id="VLLN01000003">
    <property type="protein sequence ID" value="TWJ32826.1"/>
    <property type="molecule type" value="Genomic_DNA"/>
</dbReference>
<dbReference type="InterPro" id="IPR045584">
    <property type="entry name" value="Pilin-like"/>
</dbReference>
<keyword evidence="2" id="KW-1133">Transmembrane helix</keyword>
<proteinExistence type="predicted"/>
<keyword evidence="2" id="KW-0472">Membrane</keyword>
<dbReference type="GO" id="GO:0015628">
    <property type="term" value="P:protein secretion by the type II secretion system"/>
    <property type="evidence" value="ECO:0007669"/>
    <property type="project" value="InterPro"/>
</dbReference>
<dbReference type="GO" id="GO:0015627">
    <property type="term" value="C:type II protein secretion system complex"/>
    <property type="evidence" value="ECO:0007669"/>
    <property type="project" value="InterPro"/>
</dbReference>
<dbReference type="SUPFAM" id="SSF54523">
    <property type="entry name" value="Pili subunits"/>
    <property type="match status" value="1"/>
</dbReference>
<keyword evidence="2" id="KW-0812">Transmembrane</keyword>
<dbReference type="PROSITE" id="PS00409">
    <property type="entry name" value="PROKAR_NTER_METHYL"/>
    <property type="match status" value="1"/>
</dbReference>
<comment type="caution">
    <text evidence="4">The sequence shown here is derived from an EMBL/GenBank/DDBJ whole genome shotgun (WGS) entry which is preliminary data.</text>
</comment>
<dbReference type="PRINTS" id="PR00813">
    <property type="entry name" value="BCTERIALGSPG"/>
</dbReference>
<organism evidence="4 5">
    <name type="scientific">Geobacter argillaceus</name>
    <dbReference type="NCBI Taxonomy" id="345631"/>
    <lineage>
        <taxon>Bacteria</taxon>
        <taxon>Pseudomonadati</taxon>
        <taxon>Thermodesulfobacteriota</taxon>
        <taxon>Desulfuromonadia</taxon>
        <taxon>Geobacterales</taxon>
        <taxon>Geobacteraceae</taxon>
        <taxon>Geobacter</taxon>
    </lineage>
</organism>
<keyword evidence="1" id="KW-0488">Methylation</keyword>
<name>A0A562WRQ5_9BACT</name>
<dbReference type="Pfam" id="PF07963">
    <property type="entry name" value="N_methyl"/>
    <property type="match status" value="1"/>
</dbReference>
<dbReference type="NCBIfam" id="TIGR02532">
    <property type="entry name" value="IV_pilin_GFxxxE"/>
    <property type="match status" value="1"/>
</dbReference>
<dbReference type="InterPro" id="IPR013545">
    <property type="entry name" value="T2SS_protein-GspG_C"/>
</dbReference>
<dbReference type="RefSeq" id="WP_246125742.1">
    <property type="nucleotide sequence ID" value="NZ_VLLN01000003.1"/>
</dbReference>
<evidence type="ECO:0000313" key="5">
    <source>
        <dbReference type="Proteomes" id="UP000319449"/>
    </source>
</evidence>
<reference evidence="4 5" key="1">
    <citation type="submission" date="2019-07" db="EMBL/GenBank/DDBJ databases">
        <title>Genomic Encyclopedia of Archaeal and Bacterial Type Strains, Phase II (KMG-II): from individual species to whole genera.</title>
        <authorList>
            <person name="Goeker M."/>
        </authorList>
    </citation>
    <scope>NUCLEOTIDE SEQUENCE [LARGE SCALE GENOMIC DNA]</scope>
    <source>
        <strain evidence="4 5">ATCC BAA-1139</strain>
    </source>
</reference>
<feature type="domain" description="Type II secretion system protein GspG C-terminal" evidence="3">
    <location>
        <begin position="50"/>
        <end position="105"/>
    </location>
</feature>
<dbReference type="AlphaFoldDB" id="A0A562WRQ5"/>
<dbReference type="PANTHER" id="PTHR30093">
    <property type="entry name" value="GENERAL SECRETION PATHWAY PROTEIN G"/>
    <property type="match status" value="1"/>
</dbReference>
<dbReference type="Gene3D" id="3.30.700.10">
    <property type="entry name" value="Glycoprotein, Type 4 Pilin"/>
    <property type="match status" value="1"/>
</dbReference>
<dbReference type="Proteomes" id="UP000319449">
    <property type="component" value="Unassembled WGS sequence"/>
</dbReference>
<dbReference type="InterPro" id="IPR012902">
    <property type="entry name" value="N_methyl_site"/>
</dbReference>